<protein>
    <recommendedName>
        <fullName evidence="4">Secreted protein</fullName>
    </recommendedName>
</protein>
<accession>A0A3M7R0Z4</accession>
<evidence type="ECO:0000256" key="1">
    <source>
        <dbReference type="SAM" id="SignalP"/>
    </source>
</evidence>
<dbReference type="AlphaFoldDB" id="A0A3M7R0Z4"/>
<organism evidence="2 3">
    <name type="scientific">Brachionus plicatilis</name>
    <name type="common">Marine rotifer</name>
    <name type="synonym">Brachionus muelleri</name>
    <dbReference type="NCBI Taxonomy" id="10195"/>
    <lineage>
        <taxon>Eukaryota</taxon>
        <taxon>Metazoa</taxon>
        <taxon>Spiralia</taxon>
        <taxon>Gnathifera</taxon>
        <taxon>Rotifera</taxon>
        <taxon>Eurotatoria</taxon>
        <taxon>Monogononta</taxon>
        <taxon>Pseudotrocha</taxon>
        <taxon>Ploima</taxon>
        <taxon>Brachionidae</taxon>
        <taxon>Brachionus</taxon>
    </lineage>
</organism>
<keyword evidence="1" id="KW-0732">Signal</keyword>
<dbReference type="EMBL" id="REGN01004498">
    <property type="protein sequence ID" value="RNA17223.1"/>
    <property type="molecule type" value="Genomic_DNA"/>
</dbReference>
<evidence type="ECO:0008006" key="4">
    <source>
        <dbReference type="Google" id="ProtNLM"/>
    </source>
</evidence>
<gene>
    <name evidence="2" type="ORF">BpHYR1_044863</name>
</gene>
<proteinExistence type="predicted"/>
<keyword evidence="3" id="KW-1185">Reference proteome</keyword>
<evidence type="ECO:0000313" key="2">
    <source>
        <dbReference type="EMBL" id="RNA17223.1"/>
    </source>
</evidence>
<dbReference type="Proteomes" id="UP000276133">
    <property type="component" value="Unassembled WGS sequence"/>
</dbReference>
<sequence>MAIFSLYLILSLILIEKFCCVVFVESKHNLSSAITHEDWLIKFRNKSVNNQRIQIKDQISNASIFIFEIELLNEIE</sequence>
<feature type="chain" id="PRO_5018305577" description="Secreted protein" evidence="1">
    <location>
        <begin position="27"/>
        <end position="76"/>
    </location>
</feature>
<comment type="caution">
    <text evidence="2">The sequence shown here is derived from an EMBL/GenBank/DDBJ whole genome shotgun (WGS) entry which is preliminary data.</text>
</comment>
<evidence type="ECO:0000313" key="3">
    <source>
        <dbReference type="Proteomes" id="UP000276133"/>
    </source>
</evidence>
<feature type="signal peptide" evidence="1">
    <location>
        <begin position="1"/>
        <end position="26"/>
    </location>
</feature>
<reference evidence="2 3" key="1">
    <citation type="journal article" date="2018" name="Sci. Rep.">
        <title>Genomic signatures of local adaptation to the degree of environmental predictability in rotifers.</title>
        <authorList>
            <person name="Franch-Gras L."/>
            <person name="Hahn C."/>
            <person name="Garcia-Roger E.M."/>
            <person name="Carmona M.J."/>
            <person name="Serra M."/>
            <person name="Gomez A."/>
        </authorList>
    </citation>
    <scope>NUCLEOTIDE SEQUENCE [LARGE SCALE GENOMIC DNA]</scope>
    <source>
        <strain evidence="2">HYR1</strain>
    </source>
</reference>
<name>A0A3M7R0Z4_BRAPC</name>